<accession>X2A7L7</accession>
<dbReference type="Pfam" id="PF07711">
    <property type="entry name" value="RabGGT_insert"/>
    <property type="match status" value="1"/>
</dbReference>
<dbReference type="PANTHER" id="PTHR11129">
    <property type="entry name" value="PROTEIN FARNESYLTRANSFERASE ALPHA SUBUNIT/RAB GERANYLGERANYL TRANSFERASE ALPHA SUBUNIT"/>
    <property type="match status" value="1"/>
</dbReference>
<dbReference type="EC" id="2.5.1.60" evidence="3 11"/>
<comment type="function">
    <text evidence="11">Catalyzes the transfer of a geranyl-geranyl moiety from geranyl-geranyl pyrophosphate to cysteines occuring in specific C-terminal amino acid sequences.</text>
</comment>
<keyword evidence="8 11" id="KW-0808">Transferase</keyword>
<dbReference type="AlphaFoldDB" id="X2A7L7"/>
<dbReference type="InterPro" id="IPR032675">
    <property type="entry name" value="LRR_dom_sf"/>
</dbReference>
<dbReference type="SUPFAM" id="SSF49594">
    <property type="entry name" value="Rab geranylgeranyltransferase alpha-subunit, insert domain"/>
    <property type="match status" value="1"/>
</dbReference>
<dbReference type="PANTHER" id="PTHR11129:SF2">
    <property type="entry name" value="GERANYLGERANYL TRANSFERASE TYPE-2 SUBUNIT ALPHA"/>
    <property type="match status" value="1"/>
</dbReference>
<evidence type="ECO:0000256" key="11">
    <source>
        <dbReference type="RuleBase" id="RU367120"/>
    </source>
</evidence>
<reference evidence="14" key="2">
    <citation type="journal article" date="2013" name="Nature">
        <title>Insights into bilaterian evolution from three spiralian genomes.</title>
        <authorList>
            <person name="Simakov O."/>
            <person name="Marletaz F."/>
            <person name="Cho S.J."/>
            <person name="Edsinger-Gonzales E."/>
            <person name="Havlak P."/>
            <person name="Hellsten U."/>
            <person name="Kuo D.H."/>
            <person name="Larsson T."/>
            <person name="Lv J."/>
            <person name="Arendt D."/>
            <person name="Savage R."/>
            <person name="Osoegawa K."/>
            <person name="de Jong P."/>
            <person name="Grimwood J."/>
            <person name="Chapman J.A."/>
            <person name="Shapiro H."/>
            <person name="Aerts A."/>
            <person name="Otillar R.P."/>
            <person name="Terry A.Y."/>
            <person name="Boore J.L."/>
            <person name="Grigoriev I.V."/>
            <person name="Lindberg D.R."/>
            <person name="Seaver E.C."/>
            <person name="Weisblat D.A."/>
            <person name="Putnam N.H."/>
            <person name="Rokhsar D.S."/>
        </authorList>
    </citation>
    <scope>NUCLEOTIDE SEQUENCE</scope>
    <source>
        <strain evidence="14">I ESC-2004</strain>
    </source>
</reference>
<keyword evidence="6 11" id="KW-0637">Prenyltransferase</keyword>
<dbReference type="Gene3D" id="1.25.40.120">
    <property type="entry name" value="Protein prenylyltransferase"/>
    <property type="match status" value="1"/>
</dbReference>
<dbReference type="FunFam" id="1.25.40.120:FF:000001">
    <property type="entry name" value="Geranylgeranyl transferase type-2 subunit alpha"/>
    <property type="match status" value="1"/>
</dbReference>
<comment type="function">
    <text evidence="1">Catalyzes the transfer of a geranylgeranyl moiety from geranylgeranyl diphosphate to both cysteines of Rab proteins with the C-terminal sequence -XXCC, -XCXC and -CCXX, such as RAB1A, RAB3A, RAB5A and RAB7A.</text>
</comment>
<evidence type="ECO:0000256" key="6">
    <source>
        <dbReference type="ARBA" id="ARBA00022602"/>
    </source>
</evidence>
<dbReference type="PROSITE" id="PS51450">
    <property type="entry name" value="LRR"/>
    <property type="match status" value="2"/>
</dbReference>
<evidence type="ECO:0000256" key="5">
    <source>
        <dbReference type="ARBA" id="ARBA00022553"/>
    </source>
</evidence>
<dbReference type="Gene3D" id="3.80.10.10">
    <property type="entry name" value="Ribonuclease Inhibitor"/>
    <property type="match status" value="1"/>
</dbReference>
<dbReference type="PROSITE" id="PS51147">
    <property type="entry name" value="PFTA"/>
    <property type="match status" value="5"/>
</dbReference>
<comment type="catalytic activity">
    <reaction evidence="10 11">
        <text>geranylgeranyl diphosphate + L-cysteinyl-[protein] = S-geranylgeranyl-L-cysteinyl-[protein] + diphosphate</text>
        <dbReference type="Rhea" id="RHEA:21240"/>
        <dbReference type="Rhea" id="RHEA-COMP:10131"/>
        <dbReference type="Rhea" id="RHEA-COMP:11537"/>
        <dbReference type="ChEBI" id="CHEBI:29950"/>
        <dbReference type="ChEBI" id="CHEBI:33019"/>
        <dbReference type="ChEBI" id="CHEBI:57533"/>
        <dbReference type="ChEBI" id="CHEBI:86021"/>
        <dbReference type="EC" id="2.5.1.60"/>
    </reaction>
</comment>
<evidence type="ECO:0000259" key="12">
    <source>
        <dbReference type="Pfam" id="PF07711"/>
    </source>
</evidence>
<evidence type="ECO:0000256" key="7">
    <source>
        <dbReference type="ARBA" id="ARBA00022614"/>
    </source>
</evidence>
<comment type="similarity">
    <text evidence="2 11">Belongs to the protein prenyltransferase subunit alpha family.</text>
</comment>
<reference evidence="13" key="3">
    <citation type="submission" date="2015-06" db="UniProtKB">
        <authorList>
            <consortium name="EnsemblMetazoa"/>
        </authorList>
    </citation>
    <scope>IDENTIFICATION</scope>
</reference>
<dbReference type="HOGENOM" id="CLU_031996_3_2_1"/>
<proteinExistence type="inferred from homology"/>
<name>X2A7L7_CAPTE</name>
<evidence type="ECO:0000313" key="13">
    <source>
        <dbReference type="EnsemblMetazoa" id="CapteP205679"/>
    </source>
</evidence>
<dbReference type="InterPro" id="IPR001611">
    <property type="entry name" value="Leu-rich_rpt"/>
</dbReference>
<evidence type="ECO:0000256" key="10">
    <source>
        <dbReference type="ARBA" id="ARBA00047658"/>
    </source>
</evidence>
<dbReference type="SMART" id="SM00369">
    <property type="entry name" value="LRR_TYP"/>
    <property type="match status" value="2"/>
</dbReference>
<dbReference type="Proteomes" id="UP000014760">
    <property type="component" value="Unassembled WGS sequence"/>
</dbReference>
<evidence type="ECO:0000256" key="3">
    <source>
        <dbReference type="ARBA" id="ARBA00012656"/>
    </source>
</evidence>
<dbReference type="InterPro" id="IPR036254">
    <property type="entry name" value="RabGGT_asu_insert-dom_sf"/>
</dbReference>
<evidence type="ECO:0000256" key="2">
    <source>
        <dbReference type="ARBA" id="ARBA00006734"/>
    </source>
</evidence>
<dbReference type="EnsemblMetazoa" id="CapteT205679">
    <property type="protein sequence ID" value="CapteP205679"/>
    <property type="gene ID" value="CapteG205679"/>
</dbReference>
<evidence type="ECO:0000313" key="14">
    <source>
        <dbReference type="Proteomes" id="UP000014760"/>
    </source>
</evidence>
<dbReference type="SUPFAM" id="SSF52075">
    <property type="entry name" value="Outer arm dynein light chain 1"/>
    <property type="match status" value="1"/>
</dbReference>
<dbReference type="SUPFAM" id="SSF48439">
    <property type="entry name" value="Protein prenylyltransferase"/>
    <property type="match status" value="1"/>
</dbReference>
<organism evidence="13 14">
    <name type="scientific">Capitella teleta</name>
    <name type="common">Polychaete worm</name>
    <dbReference type="NCBI Taxonomy" id="283909"/>
    <lineage>
        <taxon>Eukaryota</taxon>
        <taxon>Metazoa</taxon>
        <taxon>Spiralia</taxon>
        <taxon>Lophotrochozoa</taxon>
        <taxon>Annelida</taxon>
        <taxon>Polychaeta</taxon>
        <taxon>Sedentaria</taxon>
        <taxon>Scolecida</taxon>
        <taxon>Capitellidae</taxon>
        <taxon>Capitella</taxon>
    </lineage>
</organism>
<keyword evidence="7" id="KW-0433">Leucine-rich repeat</keyword>
<dbReference type="InterPro" id="IPR002088">
    <property type="entry name" value="Prenyl_trans_a"/>
</dbReference>
<keyword evidence="14" id="KW-1185">Reference proteome</keyword>
<evidence type="ECO:0000256" key="1">
    <source>
        <dbReference type="ARBA" id="ARBA00002902"/>
    </source>
</evidence>
<evidence type="ECO:0000256" key="4">
    <source>
        <dbReference type="ARBA" id="ARBA00014772"/>
    </source>
</evidence>
<dbReference type="OMA" id="CAWHHRC"/>
<evidence type="ECO:0000256" key="9">
    <source>
        <dbReference type="ARBA" id="ARBA00022737"/>
    </source>
</evidence>
<reference evidence="14" key="1">
    <citation type="submission" date="2012-12" db="EMBL/GenBank/DDBJ databases">
        <authorList>
            <person name="Hellsten U."/>
            <person name="Grimwood J."/>
            <person name="Chapman J.A."/>
            <person name="Shapiro H."/>
            <person name="Aerts A."/>
            <person name="Otillar R.P."/>
            <person name="Terry A.Y."/>
            <person name="Boore J.L."/>
            <person name="Simakov O."/>
            <person name="Marletaz F."/>
            <person name="Cho S.-J."/>
            <person name="Edsinger-Gonzales E."/>
            <person name="Havlak P."/>
            <person name="Kuo D.-H."/>
            <person name="Larsson T."/>
            <person name="Lv J."/>
            <person name="Arendt D."/>
            <person name="Savage R."/>
            <person name="Osoegawa K."/>
            <person name="de Jong P."/>
            <person name="Lindberg D.R."/>
            <person name="Seaver E.C."/>
            <person name="Weisblat D.A."/>
            <person name="Putnam N.H."/>
            <person name="Grigoriev I.V."/>
            <person name="Rokhsar D.S."/>
        </authorList>
    </citation>
    <scope>NUCLEOTIDE SEQUENCE</scope>
    <source>
        <strain evidence="14">I ESC-2004</strain>
    </source>
</reference>
<sequence length="586" mass="67893">MDSQPKLKLVEKGPCSLDNYNNDYFFQHGRIKVKTTAEQQEAKRIEREKKLKIYQGATKTAFEKRKNREYDHEALEVTGNILAANPDFYTLWNFRREILTHIKSNWEEENVFKTFDGELYFLEQCLKVNPKSYGSWQHRCWTMENHTKPDWTRELKLCNKFLEYDERNFHCWDYRRFVVQMSSVPLKEEFAFTTEKISTNFSNFSSWHYRSKLLQILHPDKSSSVGVAENVMLDEFELVQNAFFTDPNDQSAWFYHRWLLGKSDGQLSLQCIQASRDLQRVLISFDQQVKIGFDGLVVDLSINGSPVNVEWLSAKDNYSYIWFASVPSDLMNDSNSAIEITVKSEKVHQVQRLNLAAEQKSALWQKELTSMNIFTRDLGAATTETLNQELAACQQLHELEQDNKWTLLTIVWLMQALNPLVHHEDVLNYIAMLTEVDPMRKQFYVDMRSKYVMELTIQKCHPSVLEIDFSNKQLTSTHHLELLVSMVTINLSNNQLTSIPSCTLLQSVTDLNIDNNLLSSCDFIANLPALEHLSLKNNEISSVDDLLALKSCSRLRSLDLQGNPLARNARSRAEIGLLLSGVEIQL</sequence>
<dbReference type="Gene3D" id="2.60.40.1130">
    <property type="entry name" value="Rab geranylgeranyltransferase alpha-subunit, insert domain"/>
    <property type="match status" value="1"/>
</dbReference>
<feature type="domain" description="Rab geranylgeranyltransferase alpha subunit insert-domain" evidence="12">
    <location>
        <begin position="269"/>
        <end position="345"/>
    </location>
</feature>
<keyword evidence="5" id="KW-0597">Phosphoprotein</keyword>
<keyword evidence="9" id="KW-0677">Repeat</keyword>
<dbReference type="InterPro" id="IPR003591">
    <property type="entry name" value="Leu-rich_rpt_typical-subtyp"/>
</dbReference>
<protein>
    <recommendedName>
        <fullName evidence="4 11">Geranylgeranyl transferase type-2 subunit alpha</fullName>
        <ecNumber evidence="3 11">2.5.1.60</ecNumber>
    </recommendedName>
    <alternativeName>
        <fullName evidence="11">Geranylgeranyl transferase type II subunit alpha</fullName>
    </alternativeName>
</protein>
<dbReference type="Pfam" id="PF01239">
    <property type="entry name" value="PPTA"/>
    <property type="match status" value="5"/>
</dbReference>
<dbReference type="GO" id="GO:0097354">
    <property type="term" value="P:prenylation"/>
    <property type="evidence" value="ECO:0007669"/>
    <property type="project" value="UniProtKB-UniRule"/>
</dbReference>
<dbReference type="EMBL" id="AMQN01012456">
    <property type="status" value="NOT_ANNOTATED_CDS"/>
    <property type="molecule type" value="Genomic_DNA"/>
</dbReference>
<evidence type="ECO:0000256" key="8">
    <source>
        <dbReference type="ARBA" id="ARBA00022679"/>
    </source>
</evidence>
<dbReference type="GO" id="GO:0004663">
    <property type="term" value="F:Rab geranylgeranyltransferase activity"/>
    <property type="evidence" value="ECO:0007669"/>
    <property type="project" value="UniProtKB-UniRule"/>
</dbReference>
<dbReference type="InterPro" id="IPR009087">
    <property type="entry name" value="RabGGT_asu_insert-domain"/>
</dbReference>
<dbReference type="GO" id="GO:0005968">
    <property type="term" value="C:Rab-protein geranylgeranyltransferase complex"/>
    <property type="evidence" value="ECO:0007669"/>
    <property type="project" value="TreeGrafter"/>
</dbReference>
<dbReference type="GO" id="GO:0008270">
    <property type="term" value="F:zinc ion binding"/>
    <property type="evidence" value="ECO:0007669"/>
    <property type="project" value="InterPro"/>
</dbReference>